<sequence>MNGPLAGIRVIDVTQSAAGPYCTMILGDLGADVVKVERPGAGDDARSWAPPYWGDEGCTFLALNRNKRSLAVDLTSTAGKSVFADLLHRADVLVSNMRPGALDRLGFGYAAVAAANPRVVYCAISAYGGTGPKGDRAGYDPLVQAYGGLMSITGERSAPGEPPRPPVRVGTSINDMGTGLWAAAAVLAALLDRERTGRGQLVETSLLETAVGWIPYQVMAYLGSGTVPGRHGSGTPMNAPYEAFPTADGYLMVAAGNNRLWERLCRAIGAPELLADPRFGDNPDRVRHRDELAALLGEVLRTRPSAYWERVLDAAGVPASPIRTVAEVVADEQVASLGMLRPVPHPRIDGYRDVALPVRWDRERPATRRVPPMFGADTREVLAELGRTPGEIDELIAAGAVAAQEGGPVAVSRGQRGPDAGRARHPDG</sequence>
<dbReference type="InterPro" id="IPR023606">
    <property type="entry name" value="CoA-Trfase_III_dom_1_sf"/>
</dbReference>
<dbReference type="Gene3D" id="3.40.50.10540">
    <property type="entry name" value="Crotonobetainyl-coa:carnitine coa-transferase, domain 1"/>
    <property type="match status" value="1"/>
</dbReference>
<evidence type="ECO:0000313" key="3">
    <source>
        <dbReference type="EMBL" id="MFD1523506.1"/>
    </source>
</evidence>
<gene>
    <name evidence="3" type="ORF">ACFSJD_38900</name>
</gene>
<evidence type="ECO:0000313" key="4">
    <source>
        <dbReference type="Proteomes" id="UP001597114"/>
    </source>
</evidence>
<name>A0ABW4F7D9_9PSEU</name>
<proteinExistence type="predicted"/>
<evidence type="ECO:0000256" key="1">
    <source>
        <dbReference type="ARBA" id="ARBA00022679"/>
    </source>
</evidence>
<feature type="compositionally biased region" description="Basic and acidic residues" evidence="2">
    <location>
        <begin position="419"/>
        <end position="428"/>
    </location>
</feature>
<dbReference type="Proteomes" id="UP001597114">
    <property type="component" value="Unassembled WGS sequence"/>
</dbReference>
<accession>A0ABW4F7D9</accession>
<protein>
    <submittedName>
        <fullName evidence="3">CaiB/BaiF CoA transferase family protein</fullName>
    </submittedName>
</protein>
<dbReference type="EMBL" id="JBHUCO010000066">
    <property type="protein sequence ID" value="MFD1523506.1"/>
    <property type="molecule type" value="Genomic_DNA"/>
</dbReference>
<dbReference type="Pfam" id="PF02515">
    <property type="entry name" value="CoA_transf_3"/>
    <property type="match status" value="1"/>
</dbReference>
<dbReference type="PANTHER" id="PTHR48207">
    <property type="entry name" value="SUCCINATE--HYDROXYMETHYLGLUTARATE COA-TRANSFERASE"/>
    <property type="match status" value="1"/>
</dbReference>
<dbReference type="RefSeq" id="WP_344730450.1">
    <property type="nucleotide sequence ID" value="NZ_BAAAUS010000067.1"/>
</dbReference>
<dbReference type="InterPro" id="IPR003673">
    <property type="entry name" value="CoA-Trfase_fam_III"/>
</dbReference>
<dbReference type="Gene3D" id="3.30.1540.10">
    <property type="entry name" value="formyl-coa transferase, domain 3"/>
    <property type="match status" value="1"/>
</dbReference>
<dbReference type="InterPro" id="IPR044855">
    <property type="entry name" value="CoA-Trfase_III_dom3_sf"/>
</dbReference>
<reference evidence="4" key="1">
    <citation type="journal article" date="2019" name="Int. J. Syst. Evol. Microbiol.">
        <title>The Global Catalogue of Microorganisms (GCM) 10K type strain sequencing project: providing services to taxonomists for standard genome sequencing and annotation.</title>
        <authorList>
            <consortium name="The Broad Institute Genomics Platform"/>
            <consortium name="The Broad Institute Genome Sequencing Center for Infectious Disease"/>
            <person name="Wu L."/>
            <person name="Ma J."/>
        </authorList>
    </citation>
    <scope>NUCLEOTIDE SEQUENCE [LARGE SCALE GENOMIC DNA]</scope>
    <source>
        <strain evidence="4">CCM 7043</strain>
    </source>
</reference>
<keyword evidence="4" id="KW-1185">Reference proteome</keyword>
<dbReference type="PANTHER" id="PTHR48207:SF4">
    <property type="entry name" value="BLL6097 PROTEIN"/>
    <property type="match status" value="1"/>
</dbReference>
<organism evidence="3 4">
    <name type="scientific">Pseudonocardia yunnanensis</name>
    <dbReference type="NCBI Taxonomy" id="58107"/>
    <lineage>
        <taxon>Bacteria</taxon>
        <taxon>Bacillati</taxon>
        <taxon>Actinomycetota</taxon>
        <taxon>Actinomycetes</taxon>
        <taxon>Pseudonocardiales</taxon>
        <taxon>Pseudonocardiaceae</taxon>
        <taxon>Pseudonocardia</taxon>
    </lineage>
</organism>
<keyword evidence="1 3" id="KW-0808">Transferase</keyword>
<feature type="region of interest" description="Disordered" evidence="2">
    <location>
        <begin position="404"/>
        <end position="428"/>
    </location>
</feature>
<evidence type="ECO:0000256" key="2">
    <source>
        <dbReference type="SAM" id="MobiDB-lite"/>
    </source>
</evidence>
<dbReference type="SUPFAM" id="SSF89796">
    <property type="entry name" value="CoA-transferase family III (CaiB/BaiF)"/>
    <property type="match status" value="1"/>
</dbReference>
<dbReference type="InterPro" id="IPR050483">
    <property type="entry name" value="CoA-transferase_III_domain"/>
</dbReference>
<dbReference type="GO" id="GO:0016740">
    <property type="term" value="F:transferase activity"/>
    <property type="evidence" value="ECO:0007669"/>
    <property type="project" value="UniProtKB-KW"/>
</dbReference>
<comment type="caution">
    <text evidence="3">The sequence shown here is derived from an EMBL/GenBank/DDBJ whole genome shotgun (WGS) entry which is preliminary data.</text>
</comment>